<keyword evidence="3" id="KW-1185">Reference proteome</keyword>
<dbReference type="OrthoDB" id="3430890at2"/>
<dbReference type="RefSeq" id="WP_147312329.1">
    <property type="nucleotide sequence ID" value="NZ_QTTT01000001.1"/>
</dbReference>
<dbReference type="Proteomes" id="UP000256661">
    <property type="component" value="Unassembled WGS sequence"/>
</dbReference>
<gene>
    <name evidence="2" type="ORF">DFJ69_3266</name>
</gene>
<evidence type="ECO:0000256" key="1">
    <source>
        <dbReference type="SAM" id="MobiDB-lite"/>
    </source>
</evidence>
<protein>
    <submittedName>
        <fullName evidence="2">Uncharacterized protein</fullName>
    </submittedName>
</protein>
<reference evidence="2 3" key="1">
    <citation type="submission" date="2018-08" db="EMBL/GenBank/DDBJ databases">
        <title>Sequencing the genomes of 1000 actinobacteria strains.</title>
        <authorList>
            <person name="Klenk H.-P."/>
        </authorList>
    </citation>
    <scope>NUCLEOTIDE SEQUENCE [LARGE SCALE GENOMIC DNA]</scope>
    <source>
        <strain evidence="2 3">DSM 43927</strain>
    </source>
</reference>
<evidence type="ECO:0000313" key="2">
    <source>
        <dbReference type="EMBL" id="REE97791.1"/>
    </source>
</evidence>
<dbReference type="AlphaFoldDB" id="A0A3D9T1U4"/>
<organism evidence="2 3">
    <name type="scientific">Thermomonospora umbrina</name>
    <dbReference type="NCBI Taxonomy" id="111806"/>
    <lineage>
        <taxon>Bacteria</taxon>
        <taxon>Bacillati</taxon>
        <taxon>Actinomycetota</taxon>
        <taxon>Actinomycetes</taxon>
        <taxon>Streptosporangiales</taxon>
        <taxon>Thermomonosporaceae</taxon>
        <taxon>Thermomonospora</taxon>
    </lineage>
</organism>
<evidence type="ECO:0000313" key="3">
    <source>
        <dbReference type="Proteomes" id="UP000256661"/>
    </source>
</evidence>
<sequence length="104" mass="11836">MNPLPWLRHQARRLKRPTPTTTRHPDPTPYDPSQRAVANELARVYAGRWLVMWGVASRRYWAAPCWPDAPSGWLDAPTVEALQAAMVEVEIQSIRHPAGTWRAA</sequence>
<name>A0A3D9T1U4_9ACTN</name>
<comment type="caution">
    <text evidence="2">The sequence shown here is derived from an EMBL/GenBank/DDBJ whole genome shotgun (WGS) entry which is preliminary data.</text>
</comment>
<accession>A0A3D9T1U4</accession>
<feature type="region of interest" description="Disordered" evidence="1">
    <location>
        <begin position="10"/>
        <end position="33"/>
    </location>
</feature>
<dbReference type="EMBL" id="QTTT01000001">
    <property type="protein sequence ID" value="REE97791.1"/>
    <property type="molecule type" value="Genomic_DNA"/>
</dbReference>
<proteinExistence type="predicted"/>